<gene>
    <name evidence="1" type="ORF">ICHIAU1_00080</name>
</gene>
<dbReference type="InterPro" id="IPR002625">
    <property type="entry name" value="Smr_dom"/>
</dbReference>
<keyword evidence="2" id="KW-1185">Reference proteome</keyword>
<protein>
    <submittedName>
        <fullName evidence="1">Uncharacterized protein</fullName>
    </submittedName>
</protein>
<dbReference type="Gene3D" id="3.30.1370.110">
    <property type="match status" value="1"/>
</dbReference>
<dbReference type="Pfam" id="PF01713">
    <property type="entry name" value="Smr"/>
    <property type="match status" value="1"/>
</dbReference>
<evidence type="ECO:0000313" key="2">
    <source>
        <dbReference type="Proteomes" id="UP000463961"/>
    </source>
</evidence>
<dbReference type="AlphaFoldDB" id="A0A679IAJ6"/>
<dbReference type="Proteomes" id="UP000463961">
    <property type="component" value="Chromosome"/>
</dbReference>
<organism evidence="1 2">
    <name type="scientific">Fluviibacter phosphoraccumulans</name>
    <dbReference type="NCBI Taxonomy" id="1751046"/>
    <lineage>
        <taxon>Bacteria</taxon>
        <taxon>Pseudomonadati</taxon>
        <taxon>Pseudomonadota</taxon>
        <taxon>Betaproteobacteria</taxon>
        <taxon>Rhodocyclales</taxon>
        <taxon>Fluviibacteraceae</taxon>
        <taxon>Fluviibacter</taxon>
    </lineage>
</organism>
<proteinExistence type="predicted"/>
<dbReference type="RefSeq" id="WP_162049296.1">
    <property type="nucleotide sequence ID" value="NZ_AP019011.1"/>
</dbReference>
<dbReference type="EMBL" id="AP022345">
    <property type="protein sequence ID" value="BBU67725.1"/>
    <property type="molecule type" value="Genomic_DNA"/>
</dbReference>
<accession>A0A679IAJ6</accession>
<dbReference type="SMART" id="SM00463">
    <property type="entry name" value="SMR"/>
    <property type="match status" value="1"/>
</dbReference>
<reference evidence="2" key="1">
    <citation type="submission" date="2020-01" db="EMBL/GenBank/DDBJ databases">
        <title>Phosphoaccumulans saitamaens gen. nov., sp. nov., a polyphosphate accumulating bacterium isolated from surface river water.</title>
        <authorList>
            <person name="Watanabe K."/>
            <person name="Suda W."/>
        </authorList>
    </citation>
    <scope>NUCLEOTIDE SEQUENCE [LARGE SCALE GENOMIC DNA]</scope>
    <source>
        <strain evidence="2">ICHIAU1</strain>
    </source>
</reference>
<dbReference type="SUPFAM" id="SSF160443">
    <property type="entry name" value="SMR domain-like"/>
    <property type="match status" value="1"/>
</dbReference>
<evidence type="ECO:0000313" key="1">
    <source>
        <dbReference type="EMBL" id="BBU67725.1"/>
    </source>
</evidence>
<dbReference type="InterPro" id="IPR036063">
    <property type="entry name" value="Smr_dom_sf"/>
</dbReference>
<dbReference type="PROSITE" id="PS50828">
    <property type="entry name" value="SMR"/>
    <property type="match status" value="1"/>
</dbReference>
<name>A0A679IAJ6_9RHOO</name>
<sequence>MPAGLTQEEHALFLAQVSDATPLRATPRAYLTPKPPKPNVRQRQPAQRALADATIQLADRLEDIDEPSYLHPGVSLQVLRDLRRGRWAIQREIDLHGYTRDAAREALAHFLSRSLQQGLRCVRVVTGQGLRSQGQMAVLRVLTRNWLAQCTKVLAYCEAKPADGGAGALMVLLRNQQRSPLHHSTKDDE</sequence>
<dbReference type="PANTHER" id="PTHR35562:SF2">
    <property type="entry name" value="DNA ENDONUCLEASE SMRA-RELATED"/>
    <property type="match status" value="1"/>
</dbReference>
<dbReference type="OrthoDB" id="9808881at2"/>
<dbReference type="PANTHER" id="PTHR35562">
    <property type="entry name" value="DNA ENDONUCLEASE SMRA-RELATED"/>
    <property type="match status" value="1"/>
</dbReference>